<dbReference type="HOGENOM" id="CLU_891968_0_0_1"/>
<proteinExistence type="predicted"/>
<dbReference type="InParanoid" id="C4JEB4"/>
<organism evidence="1 2">
    <name type="scientific">Uncinocarpus reesii (strain UAMH 1704)</name>
    <dbReference type="NCBI Taxonomy" id="336963"/>
    <lineage>
        <taxon>Eukaryota</taxon>
        <taxon>Fungi</taxon>
        <taxon>Dikarya</taxon>
        <taxon>Ascomycota</taxon>
        <taxon>Pezizomycotina</taxon>
        <taxon>Eurotiomycetes</taxon>
        <taxon>Eurotiomycetidae</taxon>
        <taxon>Onygenales</taxon>
        <taxon>Onygenaceae</taxon>
        <taxon>Uncinocarpus</taxon>
    </lineage>
</organism>
<dbReference type="KEGG" id="ure:UREG_00746"/>
<accession>C4JEB4</accession>
<evidence type="ECO:0000313" key="2">
    <source>
        <dbReference type="Proteomes" id="UP000002058"/>
    </source>
</evidence>
<dbReference type="AlphaFoldDB" id="C4JEB4"/>
<gene>
    <name evidence="1" type="ORF">UREG_00746</name>
</gene>
<name>C4JEB4_UNCRE</name>
<dbReference type="RefSeq" id="XP_002541232.1">
    <property type="nucleotide sequence ID" value="XM_002541186.1"/>
</dbReference>
<keyword evidence="2" id="KW-1185">Reference proteome</keyword>
<dbReference type="VEuPathDB" id="FungiDB:UREG_00746"/>
<dbReference type="GeneID" id="8443692"/>
<protein>
    <submittedName>
        <fullName evidence="1">Uncharacterized protein</fullName>
    </submittedName>
</protein>
<dbReference type="Proteomes" id="UP000002058">
    <property type="component" value="Unassembled WGS sequence"/>
</dbReference>
<dbReference type="EMBL" id="CH476615">
    <property type="protein sequence ID" value="EEP75899.1"/>
    <property type="molecule type" value="Genomic_DNA"/>
</dbReference>
<evidence type="ECO:0000313" key="1">
    <source>
        <dbReference type="EMBL" id="EEP75899.1"/>
    </source>
</evidence>
<sequence>MPPVLRAGIISIPPPPLLAQCRTVLFFDKPIVFALNSLKPVPFALWELLIETLPDLSPFLTQIDSVVPNEIHLFFLTETVPFGMVLARSYQIRSVYRMGRGECRWAINCYWDIGLVEFERDGVDGWILAGSDRGGGGGDDDNGGDMVLAMIQTDLSFWKMLRGTPLQNLERSRETALQVFRLFKELLEDQNGTDDIESKKKLKGGPLFKLNEILNAKQCAGLGESDRAAINNRKVAEPSPTLSISSYYREHKGHVRHDGPSNRADGVISNVEGDLIECLKRCDNLNSTCFVRVKIFLALAGTVKRKDFGLRI</sequence>
<reference evidence="2" key="1">
    <citation type="journal article" date="2009" name="Genome Res.">
        <title>Comparative genomic analyses of the human fungal pathogens Coccidioides and their relatives.</title>
        <authorList>
            <person name="Sharpton T.J."/>
            <person name="Stajich J.E."/>
            <person name="Rounsley S.D."/>
            <person name="Gardner M.J."/>
            <person name="Wortman J.R."/>
            <person name="Jordar V.S."/>
            <person name="Maiti R."/>
            <person name="Kodira C.D."/>
            <person name="Neafsey D.E."/>
            <person name="Zeng Q."/>
            <person name="Hung C.-Y."/>
            <person name="McMahan C."/>
            <person name="Muszewska A."/>
            <person name="Grynberg M."/>
            <person name="Mandel M.A."/>
            <person name="Kellner E.M."/>
            <person name="Barker B.M."/>
            <person name="Galgiani J.N."/>
            <person name="Orbach M.J."/>
            <person name="Kirkland T.N."/>
            <person name="Cole G.T."/>
            <person name="Henn M.R."/>
            <person name="Birren B.W."/>
            <person name="Taylor J.W."/>
        </authorList>
    </citation>
    <scope>NUCLEOTIDE SEQUENCE [LARGE SCALE GENOMIC DNA]</scope>
    <source>
        <strain evidence="2">UAMH 1704</strain>
    </source>
</reference>